<evidence type="ECO:0000313" key="2">
    <source>
        <dbReference type="Proteomes" id="UP000022311"/>
    </source>
</evidence>
<name>A0AAV3M3J9_9GAMM</name>
<comment type="caution">
    <text evidence="1">The sequence shown here is derived from an EMBL/GenBank/DDBJ whole genome shotgun (WGS) entry which is preliminary data.</text>
</comment>
<dbReference type="RefSeq" id="WP_154629650.1">
    <property type="nucleotide sequence ID" value="NZ_JALD01000061.1"/>
</dbReference>
<dbReference type="EMBL" id="JALD01000061">
    <property type="protein sequence ID" value="EUD10079.1"/>
    <property type="molecule type" value="Genomic_DNA"/>
</dbReference>
<accession>A0AAV3M3J9</accession>
<proteinExistence type="predicted"/>
<sequence length="53" mass="5791">MEELEKLIKEIATEEGIQIKDAIKLAINLLRINQANQPGKHSIPANGCGHLEG</sequence>
<reference evidence="1 2" key="1">
    <citation type="submission" date="2014-01" db="EMBL/GenBank/DDBJ databases">
        <authorList>
            <person name="Durkin A.S."/>
            <person name="McCorrison J."/>
            <person name="Torralba M."/>
            <person name="Gillis M."/>
            <person name="Haft D.H."/>
            <person name="Methe B."/>
            <person name="Sutton G."/>
            <person name="Nelson K.E."/>
        </authorList>
    </citation>
    <scope>NUCLEOTIDE SEQUENCE [LARGE SCALE GENOMIC DNA]</scope>
    <source>
        <strain evidence="1 2">205/92</strain>
    </source>
</reference>
<dbReference type="Proteomes" id="UP000022311">
    <property type="component" value="Unassembled WGS sequence"/>
</dbReference>
<protein>
    <submittedName>
        <fullName evidence="1">Uncharacterized protein</fullName>
    </submittedName>
</protein>
<gene>
    <name evidence="1" type="ORF">HMPREF1563_2579</name>
</gene>
<evidence type="ECO:0000313" key="1">
    <source>
        <dbReference type="EMBL" id="EUD10079.1"/>
    </source>
</evidence>
<dbReference type="AlphaFoldDB" id="A0AAV3M3J9"/>
<organism evidence="1 2">
    <name type="scientific">Providencia alcalifaciens 205/92</name>
    <dbReference type="NCBI Taxonomy" id="1256988"/>
    <lineage>
        <taxon>Bacteria</taxon>
        <taxon>Pseudomonadati</taxon>
        <taxon>Pseudomonadota</taxon>
        <taxon>Gammaproteobacteria</taxon>
        <taxon>Enterobacterales</taxon>
        <taxon>Morganellaceae</taxon>
        <taxon>Providencia</taxon>
    </lineage>
</organism>